<evidence type="ECO:0000256" key="3">
    <source>
        <dbReference type="ARBA" id="ARBA00022448"/>
    </source>
</evidence>
<evidence type="ECO:0000313" key="10">
    <source>
        <dbReference type="EMBL" id="CAG9836255.1"/>
    </source>
</evidence>
<dbReference type="GO" id="GO:0005743">
    <property type="term" value="C:mitochondrial inner membrane"/>
    <property type="evidence" value="ECO:0007669"/>
    <property type="project" value="UniProtKB-SubCell"/>
</dbReference>
<evidence type="ECO:0000256" key="1">
    <source>
        <dbReference type="ARBA" id="ARBA00004273"/>
    </source>
</evidence>
<evidence type="ECO:0008006" key="12">
    <source>
        <dbReference type="Google" id="ProtNLM"/>
    </source>
</evidence>
<dbReference type="GO" id="GO:0015986">
    <property type="term" value="P:proton motive force-driven ATP synthesis"/>
    <property type="evidence" value="ECO:0007669"/>
    <property type="project" value="InterPro"/>
</dbReference>
<name>A0A9N9XCL3_DIABA</name>
<dbReference type="AlphaFoldDB" id="A0A9N9XCL3"/>
<dbReference type="PANTHER" id="PTHR12441:SF10">
    <property type="entry name" value="ATP SYNTHASE-COUPLING FACTOR 6, MITOCHONDRIAL"/>
    <property type="match status" value="1"/>
</dbReference>
<dbReference type="InterPro" id="IPR036397">
    <property type="entry name" value="RNaseH_sf"/>
</dbReference>
<sequence>MAFRVFLPNNLNGENYLYFLQYMLPEYLDEANLAVRKNMLFVHDGASAHYHNERREYLFDQYPGRWSGGSHDVLSATQSGKSLVEPTPELEKELKTELDKVAKQYGGGQGVDMTKFPSFKFQDPVIDPINLEK</sequence>
<reference evidence="10" key="1">
    <citation type="submission" date="2022-01" db="EMBL/GenBank/DDBJ databases">
        <authorList>
            <person name="King R."/>
        </authorList>
    </citation>
    <scope>NUCLEOTIDE SEQUENCE</scope>
</reference>
<dbReference type="OrthoDB" id="8902296at2759"/>
<evidence type="ECO:0000256" key="6">
    <source>
        <dbReference type="ARBA" id="ARBA00022792"/>
    </source>
</evidence>
<keyword evidence="4" id="KW-0138">CF(0)</keyword>
<evidence type="ECO:0000256" key="9">
    <source>
        <dbReference type="ARBA" id="ARBA00023136"/>
    </source>
</evidence>
<keyword evidence="3" id="KW-0813">Transport</keyword>
<keyword evidence="8" id="KW-0496">Mitochondrion</keyword>
<dbReference type="GO" id="GO:0045259">
    <property type="term" value="C:proton-transporting ATP synthase complex"/>
    <property type="evidence" value="ECO:0007669"/>
    <property type="project" value="UniProtKB-KW"/>
</dbReference>
<keyword evidence="9" id="KW-0472">Membrane</keyword>
<keyword evidence="5" id="KW-0375">Hydrogen ion transport</keyword>
<evidence type="ECO:0000256" key="7">
    <source>
        <dbReference type="ARBA" id="ARBA00023065"/>
    </source>
</evidence>
<dbReference type="Gene3D" id="1.10.246.110">
    <property type="entry name" value="Mitochondrial ATP synthase-coupling factor 6"/>
    <property type="match status" value="1"/>
</dbReference>
<keyword evidence="6" id="KW-0999">Mitochondrion inner membrane</keyword>
<evidence type="ECO:0000256" key="2">
    <source>
        <dbReference type="ARBA" id="ARBA00007346"/>
    </source>
</evidence>
<dbReference type="GO" id="GO:0003676">
    <property type="term" value="F:nucleic acid binding"/>
    <property type="evidence" value="ECO:0007669"/>
    <property type="project" value="InterPro"/>
</dbReference>
<dbReference type="Gene3D" id="3.30.420.10">
    <property type="entry name" value="Ribonuclease H-like superfamily/Ribonuclease H"/>
    <property type="match status" value="1"/>
</dbReference>
<keyword evidence="11" id="KW-1185">Reference proteome</keyword>
<dbReference type="SUPFAM" id="SSF111357">
    <property type="entry name" value="Mitochondrial ATP synthase coupling factor 6"/>
    <property type="match status" value="1"/>
</dbReference>
<evidence type="ECO:0000256" key="8">
    <source>
        <dbReference type="ARBA" id="ARBA00023128"/>
    </source>
</evidence>
<proteinExistence type="inferred from homology"/>
<evidence type="ECO:0000313" key="11">
    <source>
        <dbReference type="Proteomes" id="UP001153709"/>
    </source>
</evidence>
<gene>
    <name evidence="10" type="ORF">DIABBA_LOCUS9355</name>
</gene>
<evidence type="ECO:0000256" key="5">
    <source>
        <dbReference type="ARBA" id="ARBA00022781"/>
    </source>
</evidence>
<dbReference type="InterPro" id="IPR008387">
    <property type="entry name" value="ATP_synth_f6_mt"/>
</dbReference>
<dbReference type="Proteomes" id="UP001153709">
    <property type="component" value="Chromosome 6"/>
</dbReference>
<accession>A0A9N9XCL3</accession>
<dbReference type="InterPro" id="IPR036204">
    <property type="entry name" value="ATP_synth_f6_sf_mt"/>
</dbReference>
<dbReference type="EMBL" id="OU898281">
    <property type="protein sequence ID" value="CAG9836255.1"/>
    <property type="molecule type" value="Genomic_DNA"/>
</dbReference>
<dbReference type="PANTHER" id="PTHR12441">
    <property type="entry name" value="ATP SYNTHASE COUPLING FACTOR 6, MITOCHONDRIAL"/>
    <property type="match status" value="1"/>
</dbReference>
<dbReference type="Pfam" id="PF05511">
    <property type="entry name" value="ATP-synt_F6"/>
    <property type="match status" value="1"/>
</dbReference>
<protein>
    <recommendedName>
        <fullName evidence="12">ATP synthase-coupling factor 6, mitochondrial</fullName>
    </recommendedName>
</protein>
<evidence type="ECO:0000256" key="4">
    <source>
        <dbReference type="ARBA" id="ARBA00022547"/>
    </source>
</evidence>
<organism evidence="10 11">
    <name type="scientific">Diabrotica balteata</name>
    <name type="common">Banded cucumber beetle</name>
    <dbReference type="NCBI Taxonomy" id="107213"/>
    <lineage>
        <taxon>Eukaryota</taxon>
        <taxon>Metazoa</taxon>
        <taxon>Ecdysozoa</taxon>
        <taxon>Arthropoda</taxon>
        <taxon>Hexapoda</taxon>
        <taxon>Insecta</taxon>
        <taxon>Pterygota</taxon>
        <taxon>Neoptera</taxon>
        <taxon>Endopterygota</taxon>
        <taxon>Coleoptera</taxon>
        <taxon>Polyphaga</taxon>
        <taxon>Cucujiformia</taxon>
        <taxon>Chrysomeloidea</taxon>
        <taxon>Chrysomelidae</taxon>
        <taxon>Galerucinae</taxon>
        <taxon>Diabroticina</taxon>
        <taxon>Diabroticites</taxon>
        <taxon>Diabrotica</taxon>
    </lineage>
</organism>
<dbReference type="GO" id="GO:0015078">
    <property type="term" value="F:proton transmembrane transporter activity"/>
    <property type="evidence" value="ECO:0007669"/>
    <property type="project" value="InterPro"/>
</dbReference>
<keyword evidence="7" id="KW-0406">Ion transport</keyword>
<comment type="subcellular location">
    <subcellularLocation>
        <location evidence="1">Mitochondrion inner membrane</location>
    </subcellularLocation>
</comment>
<comment type="similarity">
    <text evidence="2">Belongs to the eukaryotic ATPase subunit F6 family.</text>
</comment>